<evidence type="ECO:0000256" key="1">
    <source>
        <dbReference type="SAM" id="SignalP"/>
    </source>
</evidence>
<proteinExistence type="predicted"/>
<keyword evidence="3" id="KW-1185">Reference proteome</keyword>
<evidence type="ECO:0008006" key="4">
    <source>
        <dbReference type="Google" id="ProtNLM"/>
    </source>
</evidence>
<name>A0A7D4PTF7_9SPHI</name>
<sequence length="131" mass="15081">MKKFAVAFIVIVTCSAFQGATSLKGNWIFVGGIYNGKKEGAPKEYSLQRKYQDNKFDAYLLEKGQKPQKYQSGNYLLKPDTCLETETYSAQPSKLTGKTVHYHYQLRRDTLILQAVLPTGMQVEEYWKKQR</sequence>
<protein>
    <recommendedName>
        <fullName evidence="4">Lipocalin-like domain-containing protein</fullName>
    </recommendedName>
</protein>
<dbReference type="RefSeq" id="WP_173414638.1">
    <property type="nucleotide sequence ID" value="NZ_CP054139.1"/>
</dbReference>
<dbReference type="Proteomes" id="UP000505355">
    <property type="component" value="Chromosome"/>
</dbReference>
<accession>A0A7D4PTF7</accession>
<dbReference type="Gene3D" id="2.40.128.490">
    <property type="entry name" value="Uncharacterised protein PF14869, DUF4488"/>
    <property type="match status" value="1"/>
</dbReference>
<keyword evidence="1" id="KW-0732">Signal</keyword>
<evidence type="ECO:0000313" key="2">
    <source>
        <dbReference type="EMBL" id="QKJ29948.1"/>
    </source>
</evidence>
<feature type="chain" id="PRO_5028879643" description="Lipocalin-like domain-containing protein" evidence="1">
    <location>
        <begin position="19"/>
        <end position="131"/>
    </location>
</feature>
<dbReference type="KEGG" id="mmab:HQ865_09335"/>
<reference evidence="2 3" key="1">
    <citation type="submission" date="2020-05" db="EMBL/GenBank/DDBJ databases">
        <title>Mucilaginibacter mali sp. nov.</title>
        <authorList>
            <person name="Kim H.S."/>
            <person name="Lee K.C."/>
            <person name="Suh M.K."/>
            <person name="Kim J.-S."/>
            <person name="Han K.-I."/>
            <person name="Eom M.K."/>
            <person name="Shin Y.K."/>
            <person name="Lee J.-S."/>
        </authorList>
    </citation>
    <scope>NUCLEOTIDE SEQUENCE [LARGE SCALE GENOMIC DNA]</scope>
    <source>
        <strain evidence="2 3">G2-14</strain>
    </source>
</reference>
<dbReference type="AlphaFoldDB" id="A0A7D4PTF7"/>
<dbReference type="EMBL" id="CP054139">
    <property type="protein sequence ID" value="QKJ29948.1"/>
    <property type="molecule type" value="Genomic_DNA"/>
</dbReference>
<evidence type="ECO:0000313" key="3">
    <source>
        <dbReference type="Proteomes" id="UP000505355"/>
    </source>
</evidence>
<gene>
    <name evidence="2" type="ORF">HQ865_09335</name>
</gene>
<organism evidence="2 3">
    <name type="scientific">Mucilaginibacter mali</name>
    <dbReference type="NCBI Taxonomy" id="2740462"/>
    <lineage>
        <taxon>Bacteria</taxon>
        <taxon>Pseudomonadati</taxon>
        <taxon>Bacteroidota</taxon>
        <taxon>Sphingobacteriia</taxon>
        <taxon>Sphingobacteriales</taxon>
        <taxon>Sphingobacteriaceae</taxon>
        <taxon>Mucilaginibacter</taxon>
    </lineage>
</organism>
<feature type="signal peptide" evidence="1">
    <location>
        <begin position="1"/>
        <end position="18"/>
    </location>
</feature>